<evidence type="ECO:0000256" key="9">
    <source>
        <dbReference type="ARBA" id="ARBA00022679"/>
    </source>
</evidence>
<comment type="function">
    <text evidence="22 23 24">The AROM polypeptide catalyzes 5 consecutive enzymatic reactions in prechorismate polyaromatic amino acid biosynthesis.</text>
</comment>
<dbReference type="InterPro" id="IPR023000">
    <property type="entry name" value="Shikimate_kinase_CS"/>
</dbReference>
<dbReference type="GO" id="GO:0004764">
    <property type="term" value="F:shikimate 3-dehydrogenase (NADP+) activity"/>
    <property type="evidence" value="ECO:0007669"/>
    <property type="project" value="UniProtKB-UniRule"/>
</dbReference>
<feature type="binding site" evidence="23">
    <location>
        <position position="293"/>
    </location>
    <ligand>
        <name>Zn(2+)</name>
        <dbReference type="ChEBI" id="CHEBI:29105"/>
        <note>catalytic</note>
    </ligand>
</feature>
<feature type="binding site" evidence="23">
    <location>
        <position position="362"/>
    </location>
    <ligand>
        <name>7-phospho-2-dehydro-3-deoxy-D-arabino-heptonate</name>
        <dbReference type="ChEBI" id="CHEBI:58394"/>
    </ligand>
</feature>
<dbReference type="NCBIfam" id="TIGR01093">
    <property type="entry name" value="aroD"/>
    <property type="match status" value="1"/>
</dbReference>
<evidence type="ECO:0000259" key="28">
    <source>
        <dbReference type="Pfam" id="PF08501"/>
    </source>
</evidence>
<evidence type="ECO:0000256" key="17">
    <source>
        <dbReference type="ARBA" id="ARBA00023141"/>
    </source>
</evidence>
<feature type="active site" description="Proton acceptor; for 3-dehydroquinate dehydratase activity" evidence="23">
    <location>
        <position position="1203"/>
    </location>
</feature>
<feature type="binding site" evidence="23">
    <location>
        <position position="121"/>
    </location>
    <ligand>
        <name>NAD(+)</name>
        <dbReference type="ChEBI" id="CHEBI:57540"/>
    </ligand>
</feature>
<dbReference type="FunFam" id="3.20.20.70:FF:000135">
    <property type="entry name" value="Pentafunctional AROM polypeptide"/>
    <property type="match status" value="1"/>
</dbReference>
<feature type="active site" description="Schiff-base intermediate with substrate; for 3-dehydroquinate dehydratase activity" evidence="23">
    <location>
        <position position="1231"/>
    </location>
</feature>
<dbReference type="HAMAP" id="MF_00210">
    <property type="entry name" value="EPSP_synth"/>
    <property type="match status" value="1"/>
</dbReference>
<dbReference type="SUPFAM" id="SSF51735">
    <property type="entry name" value="NAD(P)-binding Rossmann-fold domains"/>
    <property type="match status" value="1"/>
</dbReference>
<keyword evidence="8 23" id="KW-0028">Amino-acid biosynthesis</keyword>
<dbReference type="GO" id="GO:0009423">
    <property type="term" value="P:chorismate biosynthetic process"/>
    <property type="evidence" value="ECO:0007669"/>
    <property type="project" value="UniProtKB-UniRule"/>
</dbReference>
<comment type="cofactor">
    <cofactor evidence="23 24">
        <name>Zn(2+)</name>
        <dbReference type="ChEBI" id="CHEBI:29105"/>
    </cofactor>
    <text evidence="23 24">Binds 2 Zn(2+) ions per subunit.</text>
</comment>
<dbReference type="InterPro" id="IPR041121">
    <property type="entry name" value="SDH_C"/>
</dbReference>
<feature type="region of interest" description="Shikimate dehydrogenase" evidence="23">
    <location>
        <begin position="1314"/>
        <end position="1595"/>
    </location>
</feature>
<dbReference type="HAMAP" id="MF_03143">
    <property type="entry name" value="Pentafunct_AroM"/>
    <property type="match status" value="1"/>
</dbReference>
<keyword evidence="13 23" id="KW-0862">Zinc</keyword>
<dbReference type="GO" id="GO:0004765">
    <property type="term" value="F:shikimate kinase activity"/>
    <property type="evidence" value="ECO:0007669"/>
    <property type="project" value="UniProtKB-UniRule"/>
</dbReference>
<comment type="catalytic activity">
    <reaction evidence="23 24">
        <text>3-dehydroquinate = 3-dehydroshikimate + H2O</text>
        <dbReference type="Rhea" id="RHEA:21096"/>
        <dbReference type="ChEBI" id="CHEBI:15377"/>
        <dbReference type="ChEBI" id="CHEBI:16630"/>
        <dbReference type="ChEBI" id="CHEBI:32364"/>
        <dbReference type="EC" id="4.2.1.10"/>
    </reaction>
</comment>
<comment type="subunit">
    <text evidence="23 24">Homodimer.</text>
</comment>
<dbReference type="OrthoDB" id="197068at2759"/>
<dbReference type="PROSITE" id="PS00885">
    <property type="entry name" value="EPSP_SYNTHASE_2"/>
    <property type="match status" value="1"/>
</dbReference>
<feature type="domain" description="3-dehydroquinate synthase C-terminal" evidence="30">
    <location>
        <begin position="193"/>
        <end position="364"/>
    </location>
</feature>
<dbReference type="InterPro" id="IPR010110">
    <property type="entry name" value="Shikimate_DH_AroM-type"/>
</dbReference>
<evidence type="ECO:0000313" key="32">
    <source>
        <dbReference type="Proteomes" id="UP000054144"/>
    </source>
</evidence>
<dbReference type="Pfam" id="PF01761">
    <property type="entry name" value="DHQ_synthase"/>
    <property type="match status" value="1"/>
</dbReference>
<keyword evidence="18 23" id="KW-0456">Lyase</keyword>
<dbReference type="SUPFAM" id="SSF56796">
    <property type="entry name" value="Dehydroquinate synthase-like"/>
    <property type="match status" value="1"/>
</dbReference>
<comment type="catalytic activity">
    <reaction evidence="23 24">
        <text>shikimate + NADP(+) = 3-dehydroshikimate + NADPH + H(+)</text>
        <dbReference type="Rhea" id="RHEA:17737"/>
        <dbReference type="ChEBI" id="CHEBI:15378"/>
        <dbReference type="ChEBI" id="CHEBI:16630"/>
        <dbReference type="ChEBI" id="CHEBI:36208"/>
        <dbReference type="ChEBI" id="CHEBI:57783"/>
        <dbReference type="ChEBI" id="CHEBI:58349"/>
        <dbReference type="EC" id="1.1.1.25"/>
    </reaction>
</comment>
<comment type="pathway">
    <text evidence="23 24">Metabolic intermediate biosynthesis; chorismate biosynthesis; chorismate from D-erythrose 4-phosphate and phosphoenolpyruvate: step 4/7.</text>
</comment>
<keyword evidence="32" id="KW-1185">Reference proteome</keyword>
<dbReference type="GO" id="GO:0003855">
    <property type="term" value="F:3-dehydroquinate dehydratase activity"/>
    <property type="evidence" value="ECO:0007669"/>
    <property type="project" value="UniProtKB-UniRule"/>
</dbReference>
<dbReference type="FunFam" id="3.65.10.10:FF:000007">
    <property type="entry name" value="Pentafunctional AROM polypeptide"/>
    <property type="match status" value="1"/>
</dbReference>
<comment type="pathway">
    <text evidence="23 24">Metabolic intermediate biosynthesis; chorismate biosynthesis; chorismate from D-erythrose 4-phosphate and phosphoenolpyruvate: step 3/7.</text>
</comment>
<comment type="catalytic activity">
    <reaction evidence="21 23 24">
        <text>shikimate + ATP = 3-phosphoshikimate + ADP + H(+)</text>
        <dbReference type="Rhea" id="RHEA:13121"/>
        <dbReference type="ChEBI" id="CHEBI:15378"/>
        <dbReference type="ChEBI" id="CHEBI:30616"/>
        <dbReference type="ChEBI" id="CHEBI:36208"/>
        <dbReference type="ChEBI" id="CHEBI:145989"/>
        <dbReference type="ChEBI" id="CHEBI:456216"/>
        <dbReference type="EC" id="2.7.1.71"/>
    </reaction>
</comment>
<dbReference type="InterPro" id="IPR036968">
    <property type="entry name" value="Enolpyruvate_Tfrase_sf"/>
</dbReference>
<evidence type="ECO:0000256" key="21">
    <source>
        <dbReference type="ARBA" id="ARBA00048567"/>
    </source>
</evidence>
<gene>
    <name evidence="31" type="ORF">FISHEDRAFT_35769</name>
</gene>
<dbReference type="CDD" id="cd01556">
    <property type="entry name" value="EPSP_synthase"/>
    <property type="match status" value="1"/>
</dbReference>
<feature type="binding site" evidence="23">
    <location>
        <position position="132"/>
    </location>
    <ligand>
        <name>7-phospho-2-dehydro-3-deoxy-D-arabino-heptonate</name>
        <dbReference type="ChEBI" id="CHEBI:58394"/>
    </ligand>
</feature>
<feature type="domain" description="Quinate/shikimate 5-dehydrogenase/glutamyl-tRNA reductase" evidence="26">
    <location>
        <begin position="1431"/>
        <end position="1482"/>
    </location>
</feature>
<dbReference type="PIRSF" id="PIRSF000514">
    <property type="entry name" value="Pentafunct_AroM"/>
    <property type="match status" value="1"/>
</dbReference>
<reference evidence="31 32" key="1">
    <citation type="journal article" date="2015" name="Fungal Genet. Biol.">
        <title>Evolution of novel wood decay mechanisms in Agaricales revealed by the genome sequences of Fistulina hepatica and Cylindrobasidium torrendii.</title>
        <authorList>
            <person name="Floudas D."/>
            <person name="Held B.W."/>
            <person name="Riley R."/>
            <person name="Nagy L.G."/>
            <person name="Koehler G."/>
            <person name="Ransdell A.S."/>
            <person name="Younus H."/>
            <person name="Chow J."/>
            <person name="Chiniquy J."/>
            <person name="Lipzen A."/>
            <person name="Tritt A."/>
            <person name="Sun H."/>
            <person name="Haridas S."/>
            <person name="LaButti K."/>
            <person name="Ohm R.A."/>
            <person name="Kues U."/>
            <person name="Blanchette R.A."/>
            <person name="Grigoriev I.V."/>
            <person name="Minto R.E."/>
            <person name="Hibbett D.S."/>
        </authorList>
    </citation>
    <scope>NUCLEOTIDE SEQUENCE [LARGE SCALE GENOMIC DNA]</scope>
    <source>
        <strain evidence="31 32">ATCC 64428</strain>
    </source>
</reference>
<dbReference type="Pfam" id="PF00275">
    <property type="entry name" value="EPSP_synthase"/>
    <property type="match status" value="1"/>
</dbReference>
<feature type="binding site" evidence="23">
    <location>
        <begin position="196"/>
        <end position="199"/>
    </location>
    <ligand>
        <name>7-phospho-2-dehydro-3-deoxy-D-arabino-heptonate</name>
        <dbReference type="ChEBI" id="CHEBI:58394"/>
    </ligand>
</feature>
<evidence type="ECO:0000256" key="3">
    <source>
        <dbReference type="ARBA" id="ARBA00004842"/>
    </source>
</evidence>
<dbReference type="PANTHER" id="PTHR21090:SF5">
    <property type="entry name" value="PENTAFUNCTIONAL AROM POLYPEPTIDE"/>
    <property type="match status" value="1"/>
</dbReference>
<dbReference type="PANTHER" id="PTHR21090">
    <property type="entry name" value="AROM/DEHYDROQUINATE SYNTHASE"/>
    <property type="match status" value="1"/>
</dbReference>
<evidence type="ECO:0000256" key="19">
    <source>
        <dbReference type="ARBA" id="ARBA00023268"/>
    </source>
</evidence>
<dbReference type="CDD" id="cd01065">
    <property type="entry name" value="NAD_bind_Shikimate_DH"/>
    <property type="match status" value="1"/>
</dbReference>
<evidence type="ECO:0000256" key="1">
    <source>
        <dbReference type="ARBA" id="ARBA00004496"/>
    </source>
</evidence>
<evidence type="ECO:0000259" key="29">
    <source>
        <dbReference type="Pfam" id="PF18317"/>
    </source>
</evidence>
<evidence type="ECO:0000256" key="12">
    <source>
        <dbReference type="ARBA" id="ARBA00022777"/>
    </source>
</evidence>
<evidence type="ECO:0000256" key="4">
    <source>
        <dbReference type="ARBA" id="ARBA00006477"/>
    </source>
</evidence>
<dbReference type="UniPathway" id="UPA00053">
    <property type="reaction ID" value="UER00085"/>
</dbReference>
<feature type="binding site" evidence="23">
    <location>
        <begin position="181"/>
        <end position="184"/>
    </location>
    <ligand>
        <name>NAD(+)</name>
        <dbReference type="ChEBI" id="CHEBI:57540"/>
    </ligand>
</feature>
<dbReference type="Gene3D" id="3.40.50.300">
    <property type="entry name" value="P-loop containing nucleotide triphosphate hydrolases"/>
    <property type="match status" value="1"/>
</dbReference>
<comment type="pathway">
    <text evidence="23 24">Metabolic intermediate biosynthesis; chorismate biosynthesis; chorismate from D-erythrose 4-phosphate and phosphoenolpyruvate: step 2/7.</text>
</comment>
<comment type="similarity">
    <text evidence="4">In the 2nd section; belongs to the type-I 3-dehydroquinase family.</text>
</comment>
<keyword evidence="12 23" id="KW-0418">Kinase</keyword>
<keyword evidence="7 23" id="KW-0963">Cytoplasm</keyword>
<keyword evidence="11 23" id="KW-0547">Nucleotide-binding</keyword>
<dbReference type="SUPFAM" id="SSF55205">
    <property type="entry name" value="EPT/RTPC-like"/>
    <property type="match status" value="1"/>
</dbReference>
<dbReference type="Gene3D" id="3.40.50.1970">
    <property type="match status" value="1"/>
</dbReference>
<dbReference type="PROSITE" id="PS01128">
    <property type="entry name" value="SHIKIMATE_KINASE"/>
    <property type="match status" value="1"/>
</dbReference>
<feature type="region of interest" description="3-dehydroquinate synthase" evidence="23">
    <location>
        <begin position="1"/>
        <end position="390"/>
    </location>
</feature>
<evidence type="ECO:0000256" key="16">
    <source>
        <dbReference type="ARBA" id="ARBA00023002"/>
    </source>
</evidence>
<feature type="binding site" evidence="23">
    <location>
        <begin position="270"/>
        <end position="274"/>
    </location>
    <ligand>
        <name>7-phospho-2-dehydro-3-deoxy-D-arabino-heptonate</name>
        <dbReference type="ChEBI" id="CHEBI:58394"/>
    </ligand>
</feature>
<comment type="similarity">
    <text evidence="23 24">In the C-terminal section; belongs to the shikimate dehydrogenase family.</text>
</comment>
<keyword evidence="9 23" id="KW-0808">Transferase</keyword>
<dbReference type="EMBL" id="KN881645">
    <property type="protein sequence ID" value="KIY52176.1"/>
    <property type="molecule type" value="Genomic_DNA"/>
</dbReference>
<evidence type="ECO:0000256" key="23">
    <source>
        <dbReference type="HAMAP-Rule" id="MF_03143"/>
    </source>
</evidence>
<dbReference type="EC" id="4.2.3.4" evidence="23"/>
<dbReference type="GO" id="GO:0005524">
    <property type="term" value="F:ATP binding"/>
    <property type="evidence" value="ECO:0007669"/>
    <property type="project" value="UniProtKB-UniRule"/>
</dbReference>
<comment type="catalytic activity">
    <reaction evidence="20">
        <text>3-phosphoshikimate + phosphoenolpyruvate = 5-O-(1-carboxyvinyl)-3-phosphoshikimate + phosphate</text>
        <dbReference type="Rhea" id="RHEA:21256"/>
        <dbReference type="ChEBI" id="CHEBI:43474"/>
        <dbReference type="ChEBI" id="CHEBI:57701"/>
        <dbReference type="ChEBI" id="CHEBI:58702"/>
        <dbReference type="ChEBI" id="CHEBI:145989"/>
        <dbReference type="EC" id="2.5.1.19"/>
    </reaction>
    <physiologicalReaction direction="left-to-right" evidence="20">
        <dbReference type="Rhea" id="RHEA:21257"/>
    </physiologicalReaction>
</comment>
<evidence type="ECO:0000256" key="7">
    <source>
        <dbReference type="ARBA" id="ARBA00022490"/>
    </source>
</evidence>
<feature type="binding site" evidence="23">
    <location>
        <position position="163"/>
    </location>
    <ligand>
        <name>NAD(+)</name>
        <dbReference type="ChEBI" id="CHEBI:57540"/>
    </ligand>
</feature>
<comment type="pathway">
    <text evidence="3 23 24">Metabolic intermediate biosynthesis; chorismate biosynthesis; chorismate from D-erythrose 4-phosphate and phosphoenolpyruvate: step 5/7.</text>
</comment>
<proteinExistence type="inferred from homology"/>
<evidence type="ECO:0000259" key="30">
    <source>
        <dbReference type="Pfam" id="PF24621"/>
    </source>
</evidence>
<dbReference type="NCBIfam" id="TIGR01356">
    <property type="entry name" value="aroA"/>
    <property type="match status" value="1"/>
</dbReference>
<dbReference type="InterPro" id="IPR000623">
    <property type="entry name" value="Shikimate_kinase/TSH1"/>
</dbReference>
<dbReference type="NCBIfam" id="TIGR01357">
    <property type="entry name" value="aroB"/>
    <property type="match status" value="1"/>
</dbReference>
<feature type="binding site" evidence="23">
    <location>
        <position position="196"/>
    </location>
    <ligand>
        <name>Zn(2+)</name>
        <dbReference type="ChEBI" id="CHEBI:29105"/>
        <note>catalytic</note>
    </ligand>
</feature>
<feature type="binding site" evidence="23">
    <location>
        <position position="148"/>
    </location>
    <ligand>
        <name>7-phospho-2-dehydro-3-deoxy-D-arabino-heptonate</name>
        <dbReference type="ChEBI" id="CHEBI:58394"/>
    </ligand>
</feature>
<feature type="active site" description="Proton acceptor; for 3-dehydroquinate synthase activity" evidence="23">
    <location>
        <position position="281"/>
    </location>
</feature>
<evidence type="ECO:0000256" key="24">
    <source>
        <dbReference type="PIRNR" id="PIRNR000514"/>
    </source>
</evidence>
<dbReference type="EC" id="2.5.1.19" evidence="23"/>
<dbReference type="InterPro" id="IPR006264">
    <property type="entry name" value="EPSP_synthase"/>
</dbReference>
<evidence type="ECO:0000256" key="11">
    <source>
        <dbReference type="ARBA" id="ARBA00022741"/>
    </source>
</evidence>
<dbReference type="InterPro" id="IPR031322">
    <property type="entry name" value="Shikimate/glucono_kinase"/>
</dbReference>
<evidence type="ECO:0000256" key="18">
    <source>
        <dbReference type="ARBA" id="ARBA00023239"/>
    </source>
</evidence>
<dbReference type="SUPFAM" id="SSF53223">
    <property type="entry name" value="Aminoacid dehydrogenase-like, N-terminal domain"/>
    <property type="match status" value="1"/>
</dbReference>
<sequence>MAQAPDILSVSLFGKESIHCGFHLIPYIVHTVTTTLPSSIYALITDINVAGFYLQSFVDEFEKAGVRSLPLTKARFITHVIPSGETSKSREVKADIEDLLLSHRCTRDTVVLALGGGVIGDLVGFVAATFMRGVRYVQIPTTLLAMVDSSVGGKTAIDTPLGKNLIGAFWQPEYVFIDAAFLETLPRREFSNGMAEVVKTAAIWDETEFASLEGRSVEIFAAIQTPSHDFAGRTEATRSESQRTLLSVIVGSISVKAHIVSNDERETGLRNLVNFGHTIGHAIEAVLTPAMLHGECVSIGVILEAEVARNLGILNQVAVGRLARCLKGFNLPVSLNDPRVAAIPKSKDLQADTLLDIMKVDKKNSGNKKKVVLLKRIGKTYEEKATEVDDNVLRHALAAAVEVEAVSPEKSIDVSLTTPGSKSISNRALVLAALGRGTCRLKNLLHSDDTQVMMNALLELKGAGFAWEDGGETLVVTGGEGKLYVPAQGKEIYLGNAGTAARFLTTVCALACPTNPSATGETTIITGNARMKQRPIGPLVTALRGNGCAIKYRESEGCLPLSISPYTRLRGGNIELAASVSSQYVSSILLCAPYAQEPITLELVGGQVISQPYIDMTISMMQQFGITVTRRRDPATGQLLDVYDIPKGMYANPEVYSIESDASSATYPLAIAAIVGGKCTVENIGSASLQGDAGFAEGVLKRMGCTVHQDAANTSVQGPARGSLVGVEEIDMEIMTDAFLTASVLAAVARGTTRIVGIANQRVKECNRIRAIIDELAKFGVECKELDDGLEITGRPIEALKHGVRVHCYDDHRVAMAFSVLAAVVPNTILEEKRCVEKTWPNWWDDLKNKIGVNSRGIELTAASSAIAGGSNHAVNASVVIIGMRGSGKTFVSQIAAAELSWDFVDADEEFPVREGMTVRKFVDEKGWPAFREAETRLLHQLLEQHPTNTVISLGGGIVETLTAVEALKDYAQNKGPVVHISRELNEVMEYLGAETARPAYGEPIVDVYARRAPLFKECCTHEFLNNVGSPDGTDISTEQRRRTRDEIGRFFGHVTGVAPNLVAQAKGNRTYFLSLTYPDVRHAVPHLETLSAGVDALELRVDLLRSPDEFDGNFNQIPSPRYVADQLTSLRRATSLPIVFTVRSKSQGGAFPDDKVKEAIVLMNLALRLGVEYLDVEISLPYAEIQSLRSRKGASQLIASWHDWSGKMNWDGPVVKEKYSIASKLGDIVKIVGKAKSLHDNMRLYEFVQSAAKVPDSKPIIAINMGLEGQLSRILNETLTPVSHPALPFKAAPGQLAFKEVQEALHLIGQLPARRFFLFGTPISHSMSPTLHNTAFKALGLPHKYGLLETTNVGQEIRAAITAPDFGGASVTIPFKLEVIHLLDKLTPAAEAIGAVNTIIPDKNILCGDNTDWLGIRELIKLHVPSTIHAALVIGAGGTARAAIHALHFLGAKKIYIYNRTRKNAEILCQAFPTANMYVLEKIEWVDGELPPNVIIGTVPATATTTEMDGQGIHLPVALFNYRDTPSVVIDMAYKPRETPLLKLAASVGGNWARVPGVQVLLEQGYAQFELWTGRRCPRTLVSNEVWAKHLENE</sequence>
<evidence type="ECO:0000256" key="10">
    <source>
        <dbReference type="ARBA" id="ARBA00022723"/>
    </source>
</evidence>
<dbReference type="Gene3D" id="3.20.20.70">
    <property type="entry name" value="Aldolase class I"/>
    <property type="match status" value="1"/>
</dbReference>
<name>A0A0D7ALI7_9AGAR</name>
<comment type="similarity">
    <text evidence="24">In the N-terminal section; belongs to the dehydroquinate synthase family.</text>
</comment>
<evidence type="ECO:0000256" key="2">
    <source>
        <dbReference type="ARBA" id="ARBA00004811"/>
    </source>
</evidence>
<dbReference type="InterPro" id="IPR023193">
    <property type="entry name" value="EPSP_synthase_CS"/>
</dbReference>
<dbReference type="Pfam" id="PF01488">
    <property type="entry name" value="Shikimate_DH"/>
    <property type="match status" value="1"/>
</dbReference>
<dbReference type="EC" id="2.7.1.71" evidence="23"/>
<dbReference type="Pfam" id="PF01487">
    <property type="entry name" value="DHquinase_I"/>
    <property type="match status" value="1"/>
</dbReference>
<feature type="active site" description="For EPSP synthase activity" evidence="23">
    <location>
        <position position="835"/>
    </location>
</feature>
<feature type="binding site" evidence="23">
    <location>
        <position position="293"/>
    </location>
    <ligand>
        <name>7-phospho-2-dehydro-3-deoxy-D-arabino-heptonate</name>
        <dbReference type="ChEBI" id="CHEBI:58394"/>
    </ligand>
</feature>
<comment type="similarity">
    <text evidence="23">In the N-terminal section; belongs to the sugar phosphate cyclases superfamily. Dehydroquinate synthase family.</text>
</comment>
<evidence type="ECO:0000259" key="26">
    <source>
        <dbReference type="Pfam" id="PF01488"/>
    </source>
</evidence>
<dbReference type="GO" id="GO:0003856">
    <property type="term" value="F:3-dehydroquinate synthase activity"/>
    <property type="evidence" value="ECO:0007669"/>
    <property type="project" value="UniProtKB-UniRule"/>
</dbReference>
<dbReference type="GO" id="GO:0008652">
    <property type="term" value="P:amino acid biosynthetic process"/>
    <property type="evidence" value="ECO:0007669"/>
    <property type="project" value="UniProtKB-KW"/>
</dbReference>
<feature type="binding site" evidence="23">
    <location>
        <position position="164"/>
    </location>
    <ligand>
        <name>7-phospho-2-dehydro-3-deoxy-D-arabino-heptonate</name>
        <dbReference type="ChEBI" id="CHEBI:58394"/>
    </ligand>
</feature>
<dbReference type="GO" id="GO:0046872">
    <property type="term" value="F:metal ion binding"/>
    <property type="evidence" value="ECO:0007669"/>
    <property type="project" value="UniProtKB-UniRule"/>
</dbReference>
<comment type="similarity">
    <text evidence="23 24">In the 2nd section; belongs to the EPSP synthase family.</text>
</comment>
<dbReference type="Gene3D" id="3.40.50.720">
    <property type="entry name" value="NAD(P)-binding Rossmann-like Domain"/>
    <property type="match status" value="1"/>
</dbReference>
<evidence type="ECO:0000259" key="25">
    <source>
        <dbReference type="Pfam" id="PF00275"/>
    </source>
</evidence>
<comment type="similarity">
    <text evidence="5">In the N-terminal section; belongs to the shikimate kinase family.</text>
</comment>
<dbReference type="GO" id="GO:0003866">
    <property type="term" value="F:3-phosphoshikimate 1-carboxyvinyltransferase activity"/>
    <property type="evidence" value="ECO:0007669"/>
    <property type="project" value="UniProtKB-UniRule"/>
</dbReference>
<feature type="binding site" evidence="23">
    <location>
        <position position="277"/>
    </location>
    <ligand>
        <name>Zn(2+)</name>
        <dbReference type="ChEBI" id="CHEBI:29105"/>
        <note>catalytic</note>
    </ligand>
</feature>
<feature type="binding site" evidence="23">
    <location>
        <position position="192"/>
    </location>
    <ligand>
        <name>NAD(+)</name>
        <dbReference type="ChEBI" id="CHEBI:57540"/>
    </ligand>
</feature>
<evidence type="ECO:0000256" key="22">
    <source>
        <dbReference type="ARBA" id="ARBA00054455"/>
    </source>
</evidence>
<feature type="binding site" evidence="23">
    <location>
        <position position="154"/>
    </location>
    <ligand>
        <name>7-phospho-2-dehydro-3-deoxy-D-arabino-heptonate</name>
        <dbReference type="ChEBI" id="CHEBI:58394"/>
    </ligand>
</feature>
<evidence type="ECO:0000313" key="31">
    <source>
        <dbReference type="EMBL" id="KIY52176.1"/>
    </source>
</evidence>
<dbReference type="InterPro" id="IPR001986">
    <property type="entry name" value="Enolpyruvate_Tfrase_dom"/>
</dbReference>
<dbReference type="NCBIfam" id="TIGR01809">
    <property type="entry name" value="Shik-DH-AROM"/>
    <property type="match status" value="1"/>
</dbReference>
<dbReference type="FunFam" id="1.20.1090.10:FF:000007">
    <property type="entry name" value="Pentafunctional AROM polypeptide"/>
    <property type="match status" value="1"/>
</dbReference>
<dbReference type="Proteomes" id="UP000054144">
    <property type="component" value="Unassembled WGS sequence"/>
</dbReference>
<evidence type="ECO:0000256" key="14">
    <source>
        <dbReference type="ARBA" id="ARBA00022840"/>
    </source>
</evidence>
<feature type="binding site" evidence="23">
    <location>
        <position position="256"/>
    </location>
    <ligand>
        <name>7-phospho-2-dehydro-3-deoxy-D-arabino-heptonate</name>
        <dbReference type="ChEBI" id="CHEBI:58394"/>
    </ligand>
</feature>
<dbReference type="InterPro" id="IPR013708">
    <property type="entry name" value="Shikimate_DH-bd_N"/>
</dbReference>
<dbReference type="HAMAP" id="MF_00109">
    <property type="entry name" value="Shikimate_kinase"/>
    <property type="match status" value="1"/>
</dbReference>
<dbReference type="Pfam" id="PF18317">
    <property type="entry name" value="SDH_C"/>
    <property type="match status" value="1"/>
</dbReference>
<feature type="binding site" evidence="23">
    <location>
        <position position="277"/>
    </location>
    <ligand>
        <name>7-phospho-2-dehydro-3-deoxy-D-arabino-heptonate</name>
        <dbReference type="ChEBI" id="CHEBI:58394"/>
    </ligand>
</feature>
<comment type="similarity">
    <text evidence="6">Belongs to the EPSP synthase family.</text>
</comment>
<dbReference type="InterPro" id="IPR056179">
    <property type="entry name" value="DHQS_C"/>
</dbReference>
<evidence type="ECO:0000256" key="6">
    <source>
        <dbReference type="ARBA" id="ARBA00009948"/>
    </source>
</evidence>
<dbReference type="InterPro" id="IPR036291">
    <property type="entry name" value="NAD(P)-bd_dom_sf"/>
</dbReference>
<comment type="similarity">
    <text evidence="23 24">In the 3rd section; belongs to the shikimate kinase family.</text>
</comment>
<dbReference type="Pfam" id="PF01202">
    <property type="entry name" value="SKI"/>
    <property type="match status" value="1"/>
</dbReference>
<evidence type="ECO:0000256" key="5">
    <source>
        <dbReference type="ARBA" id="ARBA00009349"/>
    </source>
</evidence>
<feature type="binding site" evidence="23">
    <location>
        <begin position="85"/>
        <end position="88"/>
    </location>
    <ligand>
        <name>NAD(+)</name>
        <dbReference type="ChEBI" id="CHEBI:57540"/>
    </ligand>
</feature>
<dbReference type="Gene3D" id="1.20.1090.10">
    <property type="entry name" value="Dehydroquinate synthase-like - alpha domain"/>
    <property type="match status" value="1"/>
</dbReference>
<dbReference type="CDD" id="cd08195">
    <property type="entry name" value="DHQS"/>
    <property type="match status" value="1"/>
</dbReference>
<protein>
    <recommendedName>
        <fullName evidence="23">Pentafunctional AROM polypeptide</fullName>
    </recommendedName>
    <domain>
        <recommendedName>
            <fullName evidence="23">3-dehydroquinate synthase</fullName>
            <shortName evidence="23">DHQS</shortName>
            <ecNumber evidence="23">4.2.3.4</ecNumber>
        </recommendedName>
    </domain>
    <domain>
        <recommendedName>
            <fullName evidence="23">3-phosphoshikimate 1-carboxyvinyltransferase</fullName>
            <ecNumber evidence="23">2.5.1.19</ecNumber>
        </recommendedName>
        <alternativeName>
            <fullName evidence="23">5-enolpyruvylshikimate-3-phosphate synthase</fullName>
            <shortName evidence="23">EPSP synthase</shortName>
            <shortName evidence="23">EPSPS</shortName>
        </alternativeName>
    </domain>
    <domain>
        <recommendedName>
            <fullName evidence="23">Shikimate kinase</fullName>
            <shortName evidence="23">SK</shortName>
            <ecNumber evidence="23">2.7.1.71</ecNumber>
        </recommendedName>
    </domain>
    <domain>
        <recommendedName>
            <fullName evidence="23">3-dehydroquinate dehydratase</fullName>
            <shortName evidence="23">3-dehydroquinase</shortName>
            <ecNumber evidence="23">4.2.1.10</ecNumber>
        </recommendedName>
    </domain>
    <domain>
        <recommendedName>
            <fullName evidence="23">Shikimate dehydrogenase</fullName>
            <ecNumber evidence="23">1.1.1.25</ecNumber>
        </recommendedName>
    </domain>
</protein>
<dbReference type="Gene3D" id="3.65.10.10">
    <property type="entry name" value="Enolpyruvate transferase domain"/>
    <property type="match status" value="2"/>
</dbReference>
<dbReference type="InterPro" id="IPR001381">
    <property type="entry name" value="DHquinase_I"/>
</dbReference>
<evidence type="ECO:0000256" key="13">
    <source>
        <dbReference type="ARBA" id="ARBA00022833"/>
    </source>
</evidence>
<feature type="domain" description="3-dehydroquinate synthase N-terminal" evidence="27">
    <location>
        <begin position="80"/>
        <end position="191"/>
    </location>
</feature>
<dbReference type="InterPro" id="IPR030960">
    <property type="entry name" value="DHQS/DOIS_N"/>
</dbReference>
<dbReference type="InterPro" id="IPR016037">
    <property type="entry name" value="DHQ_synth_AroB"/>
</dbReference>
<keyword evidence="16 23" id="KW-0560">Oxidoreductase</keyword>
<keyword evidence="17 23" id="KW-0057">Aromatic amino acid biosynthesis</keyword>
<dbReference type="EC" id="1.1.1.25" evidence="23"/>
<comment type="catalytic activity">
    <reaction evidence="23 24">
        <text>7-phospho-2-dehydro-3-deoxy-D-arabino-heptonate = 3-dehydroquinate + phosphate</text>
        <dbReference type="Rhea" id="RHEA:21968"/>
        <dbReference type="ChEBI" id="CHEBI:32364"/>
        <dbReference type="ChEBI" id="CHEBI:43474"/>
        <dbReference type="ChEBI" id="CHEBI:58394"/>
        <dbReference type="EC" id="4.2.3.4"/>
    </reaction>
</comment>
<comment type="similarity">
    <text evidence="23 24">In the 4th section; belongs to the type-I 3-dehydroquinase family.</text>
</comment>
<comment type="caution">
    <text evidence="23">Lacks conserved residue(s) required for the propagation of feature annotation.</text>
</comment>
<dbReference type="InterPro" id="IPR008289">
    <property type="entry name" value="Pentafunct_AroM"/>
</dbReference>
<dbReference type="Gene3D" id="3.40.50.10860">
    <property type="entry name" value="Leucine Dehydrogenase, chain A, domain 1"/>
    <property type="match status" value="1"/>
</dbReference>
<evidence type="ECO:0000256" key="8">
    <source>
        <dbReference type="ARBA" id="ARBA00022605"/>
    </source>
</evidence>
<dbReference type="EC" id="4.2.1.10" evidence="23"/>
<dbReference type="InterPro" id="IPR027417">
    <property type="entry name" value="P-loop_NTPase"/>
</dbReference>
<dbReference type="CDD" id="cd00464">
    <property type="entry name" value="SK"/>
    <property type="match status" value="1"/>
</dbReference>
<feature type="binding site" evidence="23">
    <location>
        <begin position="116"/>
        <end position="118"/>
    </location>
    <ligand>
        <name>NAD(+)</name>
        <dbReference type="ChEBI" id="CHEBI:57540"/>
    </ligand>
</feature>
<dbReference type="Pfam" id="PF08501">
    <property type="entry name" value="Shikimate_dh_N"/>
    <property type="match status" value="1"/>
</dbReference>
<organism evidence="31 32">
    <name type="scientific">Fistulina hepatica ATCC 64428</name>
    <dbReference type="NCBI Taxonomy" id="1128425"/>
    <lineage>
        <taxon>Eukaryota</taxon>
        <taxon>Fungi</taxon>
        <taxon>Dikarya</taxon>
        <taxon>Basidiomycota</taxon>
        <taxon>Agaricomycotina</taxon>
        <taxon>Agaricomycetes</taxon>
        <taxon>Agaricomycetidae</taxon>
        <taxon>Agaricales</taxon>
        <taxon>Fistulinaceae</taxon>
        <taxon>Fistulina</taxon>
    </lineage>
</organism>
<accession>A0A0D7ALI7</accession>
<keyword evidence="19 23" id="KW-0511">Multifunctional enzyme</keyword>
<dbReference type="InterPro" id="IPR013792">
    <property type="entry name" value="RNA3'P_cycl/enolpyr_Trfase_a/b"/>
</dbReference>
<keyword evidence="14 23" id="KW-0067">ATP-binding</keyword>
<dbReference type="HAMAP" id="MF_00222">
    <property type="entry name" value="Shikimate_DH_AroE"/>
    <property type="match status" value="1"/>
</dbReference>
<dbReference type="PROSITE" id="PS00104">
    <property type="entry name" value="EPSP_SYNTHASE_1"/>
    <property type="match status" value="1"/>
</dbReference>
<dbReference type="InterPro" id="IPR013785">
    <property type="entry name" value="Aldolase_TIM"/>
</dbReference>
<dbReference type="FunFam" id="3.40.50.300:FF:001256">
    <property type="entry name" value="Pentafunctional AROM polypeptide"/>
    <property type="match status" value="1"/>
</dbReference>
<feature type="active site" description="Proton acceptor; for 3-dehydroquinate synthase activity" evidence="23">
    <location>
        <position position="266"/>
    </location>
</feature>
<dbReference type="InterPro" id="IPR022893">
    <property type="entry name" value="Shikimate_DH_fam"/>
</dbReference>
<feature type="binding site" evidence="23">
    <location>
        <begin position="883"/>
        <end position="890"/>
    </location>
    <ligand>
        <name>ATP</name>
        <dbReference type="ChEBI" id="CHEBI:30616"/>
    </ligand>
</feature>
<comment type="pathway">
    <text evidence="2 23 24">Metabolic intermediate biosynthesis; chorismate biosynthesis; chorismate from D-erythrose 4-phosphate and phosphoenolpyruvate: step 6/7.</text>
</comment>
<dbReference type="InterPro" id="IPR046346">
    <property type="entry name" value="Aminoacid_DH-like_N_sf"/>
</dbReference>
<dbReference type="FunFam" id="3.40.50.1970:FF:000007">
    <property type="entry name" value="Pentafunctional AROM polypeptide"/>
    <property type="match status" value="1"/>
</dbReference>
<evidence type="ECO:0000256" key="15">
    <source>
        <dbReference type="ARBA" id="ARBA00022857"/>
    </source>
</evidence>
<dbReference type="Pfam" id="PF24621">
    <property type="entry name" value="DHQS_C"/>
    <property type="match status" value="1"/>
</dbReference>
<feature type="domain" description="SDH C-terminal" evidence="29">
    <location>
        <begin position="1558"/>
        <end position="1583"/>
    </location>
</feature>
<dbReference type="PRINTS" id="PR01100">
    <property type="entry name" value="SHIKIMTKNASE"/>
</dbReference>
<dbReference type="CDD" id="cd00502">
    <property type="entry name" value="DHQase_I"/>
    <property type="match status" value="1"/>
</dbReference>
<evidence type="ECO:0000259" key="27">
    <source>
        <dbReference type="Pfam" id="PF01761"/>
    </source>
</evidence>
<comment type="subcellular location">
    <subcellularLocation>
        <location evidence="1 23 24">Cytoplasm</location>
    </subcellularLocation>
</comment>
<dbReference type="GO" id="GO:0005737">
    <property type="term" value="C:cytoplasm"/>
    <property type="evidence" value="ECO:0007669"/>
    <property type="project" value="UniProtKB-SubCell"/>
</dbReference>
<feature type="domain" description="Shikimate dehydrogenase substrate binding N-terminal" evidence="28">
    <location>
        <begin position="1319"/>
        <end position="1400"/>
    </location>
</feature>
<dbReference type="SUPFAM" id="SSF51569">
    <property type="entry name" value="Aldolase"/>
    <property type="match status" value="1"/>
</dbReference>
<keyword evidence="15 23" id="KW-0521">NADP</keyword>
<feature type="domain" description="Enolpyruvate transferase" evidence="25">
    <location>
        <begin position="408"/>
        <end position="847"/>
    </location>
</feature>
<dbReference type="InterPro" id="IPR006151">
    <property type="entry name" value="Shikm_DH/Glu-tRNA_Rdtase"/>
</dbReference>
<feature type="binding site" evidence="23">
    <location>
        <begin position="141"/>
        <end position="142"/>
    </location>
    <ligand>
        <name>NAD(+)</name>
        <dbReference type="ChEBI" id="CHEBI:57540"/>
    </ligand>
</feature>
<keyword evidence="10 23" id="KW-0479">Metal-binding</keyword>
<dbReference type="SUPFAM" id="SSF52540">
    <property type="entry name" value="P-loop containing nucleoside triphosphate hydrolases"/>
    <property type="match status" value="1"/>
</dbReference>
<evidence type="ECO:0000256" key="20">
    <source>
        <dbReference type="ARBA" id="ARBA00044633"/>
    </source>
</evidence>
<dbReference type="GO" id="GO:0009073">
    <property type="term" value="P:aromatic amino acid family biosynthetic process"/>
    <property type="evidence" value="ECO:0007669"/>
    <property type="project" value="UniProtKB-UniRule"/>
</dbReference>